<name>A0ABX8TLR8_9CAUL</name>
<dbReference type="Proteomes" id="UP000824334">
    <property type="component" value="Chromosome"/>
</dbReference>
<proteinExistence type="predicted"/>
<keyword evidence="1" id="KW-0732">Signal</keyword>
<reference evidence="2 3" key="1">
    <citation type="submission" date="2021-07" db="EMBL/GenBank/DDBJ databases">
        <title>Isolation and characterization of bacteria from a gold mining with a capacity of golden bioaccumulation.</title>
        <authorList>
            <person name="Yang X.J."/>
        </authorList>
    </citation>
    <scope>NUCLEOTIDE SEQUENCE [LARGE SCALE GENOMIC DNA]</scope>
    <source>
        <strain evidence="2 3">Au29</strain>
    </source>
</reference>
<protein>
    <submittedName>
        <fullName evidence="2">Uncharacterized protein</fullName>
    </submittedName>
</protein>
<organism evidence="2 3">
    <name type="scientific">Brevundimonas nasdae</name>
    <dbReference type="NCBI Taxonomy" id="172043"/>
    <lineage>
        <taxon>Bacteria</taxon>
        <taxon>Pseudomonadati</taxon>
        <taxon>Pseudomonadota</taxon>
        <taxon>Alphaproteobacteria</taxon>
        <taxon>Caulobacterales</taxon>
        <taxon>Caulobacteraceae</taxon>
        <taxon>Brevundimonas</taxon>
    </lineage>
</organism>
<dbReference type="EMBL" id="CP080034">
    <property type="protein sequence ID" value="QYC12157.1"/>
    <property type="molecule type" value="Genomic_DNA"/>
</dbReference>
<evidence type="ECO:0000313" key="3">
    <source>
        <dbReference type="Proteomes" id="UP000824334"/>
    </source>
</evidence>
<keyword evidence="3" id="KW-1185">Reference proteome</keyword>
<evidence type="ECO:0000313" key="2">
    <source>
        <dbReference type="EMBL" id="QYC12157.1"/>
    </source>
</evidence>
<feature type="chain" id="PRO_5045502391" evidence="1">
    <location>
        <begin position="19"/>
        <end position="115"/>
    </location>
</feature>
<sequence length="115" mass="12670">MGCLALLGAVVMAAPAQAGVSDAFGNTIISHYPRGEWVKHYFEPDGTYAAAWSDGRRLSGRWVIEGQKVCLIELRPRQLISRFCTPMVQASVGDIWPSRDPLGRSVRNELVAGRR</sequence>
<accession>A0ABX8TLR8</accession>
<evidence type="ECO:0000256" key="1">
    <source>
        <dbReference type="SAM" id="SignalP"/>
    </source>
</evidence>
<feature type="signal peptide" evidence="1">
    <location>
        <begin position="1"/>
        <end position="18"/>
    </location>
</feature>
<gene>
    <name evidence="2" type="ORF">KWG56_05515</name>
</gene>